<evidence type="ECO:0000256" key="2">
    <source>
        <dbReference type="SAM" id="MobiDB-lite"/>
    </source>
</evidence>
<dbReference type="Proteomes" id="UP000007148">
    <property type="component" value="Unassembled WGS sequence"/>
</dbReference>
<protein>
    <recommendedName>
        <fullName evidence="3">HIT-type domain-containing protein</fullName>
    </recommendedName>
</protein>
<keyword evidence="1" id="KW-0863">Zinc-finger</keyword>
<dbReference type="GO" id="GO:0008270">
    <property type="term" value="F:zinc ion binding"/>
    <property type="evidence" value="ECO:0007669"/>
    <property type="project" value="UniProtKB-UniRule"/>
</dbReference>
<comment type="caution">
    <text evidence="4">The sequence shown here is derived from an EMBL/GenBank/DDBJ whole genome shotgun (WGS) entry which is preliminary data.</text>
</comment>
<dbReference type="SUPFAM" id="SSF144232">
    <property type="entry name" value="HIT/MYND zinc finger-like"/>
    <property type="match status" value="1"/>
</dbReference>
<dbReference type="AlphaFoldDB" id="G4TMB7"/>
<evidence type="ECO:0000259" key="3">
    <source>
        <dbReference type="PROSITE" id="PS51083"/>
    </source>
</evidence>
<dbReference type="OMA" id="AVITDIW"/>
<keyword evidence="1" id="KW-0862">Zinc</keyword>
<dbReference type="InParanoid" id="G4TMB7"/>
<name>G4TMB7_SERID</name>
<dbReference type="STRING" id="1109443.G4TMB7"/>
<dbReference type="PANTHER" id="PTHR15555:SF0">
    <property type="entry name" value="ZINC FINGER HIT DOMAIN-CONTAINING PROTEIN 2"/>
    <property type="match status" value="1"/>
</dbReference>
<dbReference type="CDD" id="cd23024">
    <property type="entry name" value="zf-HIT_ZNHIT2-3"/>
    <property type="match status" value="1"/>
</dbReference>
<dbReference type="HOGENOM" id="CLU_041572_0_0_1"/>
<dbReference type="PANTHER" id="PTHR15555">
    <property type="entry name" value="ZINC FINGER HIT DOMAIN CONTAINING PROTEIN 2 PROTEIN FON -RELATED"/>
    <property type="match status" value="1"/>
</dbReference>
<dbReference type="InterPro" id="IPR007529">
    <property type="entry name" value="Znf_HIT"/>
</dbReference>
<keyword evidence="5" id="KW-1185">Reference proteome</keyword>
<evidence type="ECO:0000313" key="5">
    <source>
        <dbReference type="Proteomes" id="UP000007148"/>
    </source>
</evidence>
<feature type="region of interest" description="Disordered" evidence="2">
    <location>
        <begin position="79"/>
        <end position="103"/>
    </location>
</feature>
<reference evidence="4 5" key="1">
    <citation type="journal article" date="2011" name="PLoS Pathog.">
        <title>Endophytic Life Strategies Decoded by Genome and Transcriptome Analyses of the Mutualistic Root Symbiont Piriformospora indica.</title>
        <authorList>
            <person name="Zuccaro A."/>
            <person name="Lahrmann U."/>
            <person name="Guldener U."/>
            <person name="Langen G."/>
            <person name="Pfiffi S."/>
            <person name="Biedenkopf D."/>
            <person name="Wong P."/>
            <person name="Samans B."/>
            <person name="Grimm C."/>
            <person name="Basiewicz M."/>
            <person name="Murat C."/>
            <person name="Martin F."/>
            <person name="Kogel K.H."/>
        </authorList>
    </citation>
    <scope>NUCLEOTIDE SEQUENCE [LARGE SCALE GENOMIC DNA]</scope>
    <source>
        <strain evidence="4 5">DSM 11827</strain>
    </source>
</reference>
<evidence type="ECO:0000256" key="1">
    <source>
        <dbReference type="PROSITE-ProRule" id="PRU00453"/>
    </source>
</evidence>
<dbReference type="Gene3D" id="3.30.60.190">
    <property type="match status" value="1"/>
</dbReference>
<dbReference type="EMBL" id="CAFZ01000165">
    <property type="protein sequence ID" value="CCA72458.1"/>
    <property type="molecule type" value="Genomic_DNA"/>
</dbReference>
<proteinExistence type="predicted"/>
<accession>G4TMB7</accession>
<dbReference type="OrthoDB" id="18412at2759"/>
<dbReference type="eggNOG" id="KOG4317">
    <property type="taxonomic scope" value="Eukaryota"/>
</dbReference>
<dbReference type="InterPro" id="IPR039646">
    <property type="entry name" value="ZNHIT2"/>
</dbReference>
<gene>
    <name evidence="4" type="ORF">PIIN_06394</name>
</gene>
<dbReference type="Pfam" id="PF04438">
    <property type="entry name" value="zf-HIT"/>
    <property type="match status" value="1"/>
</dbReference>
<dbReference type="PROSITE" id="PS51083">
    <property type="entry name" value="ZF_HIT"/>
    <property type="match status" value="1"/>
</dbReference>
<evidence type="ECO:0000313" key="4">
    <source>
        <dbReference type="EMBL" id="CCA72458.1"/>
    </source>
</evidence>
<keyword evidence="1" id="KW-0479">Metal-binding</keyword>
<sequence length="376" mass="41751">MNSLIVCVGITRCKKNQAKYSCPECNIPYCSLDCYRSPEHRACSEGFYKSAIEEEIRSNPERSIEEKRSMLEILQRLQESDVLDGPPDSDDEGASEDGGGLESLNIETADSTALWSALSPAQREAFEKAMRDPDSSLARQLLDTITSESPHYPWWEQTKGDQPPPSPLQVPSELAETAQKGWKEDKPRLLYNIVAICLAYAWVIRTLRIYSISSAGPHDEDACRDLLARAVPFLLDRKSLTRLESAQEAVNYVQSRVGEPLDKILPDVAVLLRPLVIMELSSSSSSPMAPRTSNVTVCLGDIASLYEPKDTEQFRATLSTRQAKESSQDPKGEMANKGVVRKLIFYAAHVDTAPLEALRLISDRILSLSSRISQST</sequence>
<organism evidence="4 5">
    <name type="scientific">Serendipita indica (strain DSM 11827)</name>
    <name type="common">Root endophyte fungus</name>
    <name type="synonym">Piriformospora indica</name>
    <dbReference type="NCBI Taxonomy" id="1109443"/>
    <lineage>
        <taxon>Eukaryota</taxon>
        <taxon>Fungi</taxon>
        <taxon>Dikarya</taxon>
        <taxon>Basidiomycota</taxon>
        <taxon>Agaricomycotina</taxon>
        <taxon>Agaricomycetes</taxon>
        <taxon>Sebacinales</taxon>
        <taxon>Serendipitaceae</taxon>
        <taxon>Serendipita</taxon>
    </lineage>
</organism>
<feature type="region of interest" description="Disordered" evidence="2">
    <location>
        <begin position="151"/>
        <end position="171"/>
    </location>
</feature>
<feature type="domain" description="HIT-type" evidence="3">
    <location>
        <begin position="10"/>
        <end position="43"/>
    </location>
</feature>